<accession>A0A7C4RU91</accession>
<gene>
    <name evidence="1" type="ORF">ENS29_15140</name>
</gene>
<dbReference type="EMBL" id="DSUH01000351">
    <property type="protein sequence ID" value="HGU34159.1"/>
    <property type="molecule type" value="Genomic_DNA"/>
</dbReference>
<reference evidence="1" key="1">
    <citation type="journal article" date="2020" name="mSystems">
        <title>Genome- and Community-Level Interaction Insights into Carbon Utilization and Element Cycling Functions of Hydrothermarchaeota in Hydrothermal Sediment.</title>
        <authorList>
            <person name="Zhou Z."/>
            <person name="Liu Y."/>
            <person name="Xu W."/>
            <person name="Pan J."/>
            <person name="Luo Z.H."/>
            <person name="Li M."/>
        </authorList>
    </citation>
    <scope>NUCLEOTIDE SEQUENCE [LARGE SCALE GENOMIC DNA]</scope>
    <source>
        <strain evidence="1">SpSt-477</strain>
    </source>
</reference>
<sequence length="63" mass="6952">MIQITEQDGRRVCGKGTILEKDQSYQVTTVNSVLMTGRGVAIDTTIPASCTLWIDRVWVEPLG</sequence>
<evidence type="ECO:0000313" key="1">
    <source>
        <dbReference type="EMBL" id="HGU34159.1"/>
    </source>
</evidence>
<name>A0A7C4RU91_9BACT</name>
<protein>
    <submittedName>
        <fullName evidence="1">Uncharacterized protein</fullName>
    </submittedName>
</protein>
<organism evidence="1">
    <name type="scientific">Desulfatirhabdium butyrativorans</name>
    <dbReference type="NCBI Taxonomy" id="340467"/>
    <lineage>
        <taxon>Bacteria</taxon>
        <taxon>Pseudomonadati</taxon>
        <taxon>Thermodesulfobacteriota</taxon>
        <taxon>Desulfobacteria</taxon>
        <taxon>Desulfobacterales</taxon>
        <taxon>Desulfatirhabdiaceae</taxon>
        <taxon>Desulfatirhabdium</taxon>
    </lineage>
</organism>
<comment type="caution">
    <text evidence="1">The sequence shown here is derived from an EMBL/GenBank/DDBJ whole genome shotgun (WGS) entry which is preliminary data.</text>
</comment>
<proteinExistence type="predicted"/>
<dbReference type="AlphaFoldDB" id="A0A7C4RU91"/>